<evidence type="ECO:0000256" key="7">
    <source>
        <dbReference type="ARBA" id="ARBA00032424"/>
    </source>
</evidence>
<dbReference type="EMBL" id="VDMD01000007">
    <property type="protein sequence ID" value="TRM64632.1"/>
    <property type="molecule type" value="Genomic_DNA"/>
</dbReference>
<dbReference type="PROSITE" id="PS00723">
    <property type="entry name" value="POLYPRENYL_SYNTHASE_1"/>
    <property type="match status" value="1"/>
</dbReference>
<dbReference type="InterPro" id="IPR033749">
    <property type="entry name" value="Polyprenyl_synt_CS"/>
</dbReference>
<dbReference type="PANTHER" id="PTHR12001">
    <property type="entry name" value="GERANYLGERANYL PYROPHOSPHATE SYNTHASE"/>
    <property type="match status" value="1"/>
</dbReference>
<evidence type="ECO:0000256" key="1">
    <source>
        <dbReference type="ARBA" id="ARBA00001946"/>
    </source>
</evidence>
<evidence type="ECO:0000256" key="5">
    <source>
        <dbReference type="ARBA" id="ARBA00032052"/>
    </source>
</evidence>
<keyword evidence="4" id="KW-0460">Magnesium</keyword>
<comment type="cofactor">
    <cofactor evidence="1">
        <name>Mg(2+)</name>
        <dbReference type="ChEBI" id="CHEBI:18420"/>
    </cofactor>
</comment>
<dbReference type="GO" id="GO:0046872">
    <property type="term" value="F:metal ion binding"/>
    <property type="evidence" value="ECO:0007669"/>
    <property type="project" value="UniProtKB-KW"/>
</dbReference>
<comment type="similarity">
    <text evidence="2 11">Belongs to the FPP/GGPP synthase family.</text>
</comment>
<dbReference type="GO" id="GO:0008299">
    <property type="term" value="P:isoprenoid biosynthetic process"/>
    <property type="evidence" value="ECO:0007669"/>
    <property type="project" value="InterPro"/>
</dbReference>
<evidence type="ECO:0000256" key="4">
    <source>
        <dbReference type="ARBA" id="ARBA00022842"/>
    </source>
</evidence>
<keyword evidence="11" id="KW-0808">Transferase</keyword>
<dbReference type="Proteomes" id="UP000320762">
    <property type="component" value="Unassembled WGS sequence"/>
</dbReference>
<dbReference type="OrthoDB" id="6921389at2759"/>
<proteinExistence type="inferred from homology"/>
<evidence type="ECO:0000256" key="8">
    <source>
        <dbReference type="ARBA" id="ARBA00032448"/>
    </source>
</evidence>
<keyword evidence="3" id="KW-0479">Metal-binding</keyword>
<sequence>MQPFAYTAAHKGKDIRGKLIAGLNLWLGVPPQAALLVTQIVADLHAASLMLDDIEDNSDMRRGQPAAHIVYGIPQTMNAANYACSKAYADLAKLRPFCTVKSPSLEDILTDEFLSLMRGQGLDILWRDTHRCPSEEEYLRMINGKASGMLRLGARLMMACATANMDKDYSPLMNLIGIYGQIRDDFMNLYSTEYTETKGFADDISEGKYSFPMIHGIQANVQDPLLPDILKARPSTPTLKRKAIDHLRTTTKSYDYTLVVMQKLEQQTYAEIERLGGNEILEMLMGFLHVDASKLRTSNK</sequence>
<dbReference type="SFLD" id="SFLDS00005">
    <property type="entry name" value="Isoprenoid_Synthase_Type_I"/>
    <property type="match status" value="1"/>
</dbReference>
<evidence type="ECO:0000313" key="13">
    <source>
        <dbReference type="Proteomes" id="UP000320762"/>
    </source>
</evidence>
<reference evidence="12 13" key="1">
    <citation type="journal article" date="2019" name="New Phytol.">
        <title>Comparative genomics reveals unique wood-decay strategies and fruiting body development in the Schizophyllaceae.</title>
        <authorList>
            <person name="Almasi E."/>
            <person name="Sahu N."/>
            <person name="Krizsan K."/>
            <person name="Balint B."/>
            <person name="Kovacs G.M."/>
            <person name="Kiss B."/>
            <person name="Cseklye J."/>
            <person name="Drula E."/>
            <person name="Henrissat B."/>
            <person name="Nagy I."/>
            <person name="Chovatia M."/>
            <person name="Adam C."/>
            <person name="LaButti K."/>
            <person name="Lipzen A."/>
            <person name="Riley R."/>
            <person name="Grigoriev I.V."/>
            <person name="Nagy L.G."/>
        </authorList>
    </citation>
    <scope>NUCLEOTIDE SEQUENCE [LARGE SCALE GENOMIC DNA]</scope>
    <source>
        <strain evidence="12 13">NL-1724</strain>
    </source>
</reference>
<dbReference type="AlphaFoldDB" id="A0A550CIJ7"/>
<dbReference type="GO" id="GO:0004659">
    <property type="term" value="F:prenyltransferase activity"/>
    <property type="evidence" value="ECO:0007669"/>
    <property type="project" value="InterPro"/>
</dbReference>
<dbReference type="CDD" id="cd00685">
    <property type="entry name" value="Trans_IPPS_HT"/>
    <property type="match status" value="1"/>
</dbReference>
<dbReference type="Pfam" id="PF00348">
    <property type="entry name" value="polyprenyl_synt"/>
    <property type="match status" value="1"/>
</dbReference>
<dbReference type="InterPro" id="IPR008949">
    <property type="entry name" value="Isoprenoid_synthase_dom_sf"/>
</dbReference>
<evidence type="ECO:0000256" key="3">
    <source>
        <dbReference type="ARBA" id="ARBA00022723"/>
    </source>
</evidence>
<protein>
    <recommendedName>
        <fullName evidence="9">(2E,6E)-farnesyl diphosphate synthase</fullName>
    </recommendedName>
    <alternativeName>
        <fullName evidence="8">Dimethylallyltranstransferase</fullName>
    </alternativeName>
    <alternativeName>
        <fullName evidence="7">Farnesyl diphosphate synthase</fullName>
    </alternativeName>
    <alternativeName>
        <fullName evidence="5">Farnesyltranstransferase</fullName>
    </alternativeName>
    <alternativeName>
        <fullName evidence="10">Geranylgeranyl diphosphate synthase</fullName>
    </alternativeName>
    <alternativeName>
        <fullName evidence="6">Geranyltranstransferase</fullName>
    </alternativeName>
</protein>
<evidence type="ECO:0000256" key="6">
    <source>
        <dbReference type="ARBA" id="ARBA00032380"/>
    </source>
</evidence>
<evidence type="ECO:0000256" key="2">
    <source>
        <dbReference type="ARBA" id="ARBA00006706"/>
    </source>
</evidence>
<accession>A0A550CIJ7</accession>
<dbReference type="Gene3D" id="1.10.600.10">
    <property type="entry name" value="Farnesyl Diphosphate Synthase"/>
    <property type="match status" value="1"/>
</dbReference>
<dbReference type="PANTHER" id="PTHR12001:SF44">
    <property type="entry name" value="GERANYLGERANYL PYROPHOSPHATE SYNTHASE"/>
    <property type="match status" value="1"/>
</dbReference>
<organism evidence="12 13">
    <name type="scientific">Schizophyllum amplum</name>
    <dbReference type="NCBI Taxonomy" id="97359"/>
    <lineage>
        <taxon>Eukaryota</taxon>
        <taxon>Fungi</taxon>
        <taxon>Dikarya</taxon>
        <taxon>Basidiomycota</taxon>
        <taxon>Agaricomycotina</taxon>
        <taxon>Agaricomycetes</taxon>
        <taxon>Agaricomycetidae</taxon>
        <taxon>Agaricales</taxon>
        <taxon>Schizophyllaceae</taxon>
        <taxon>Schizophyllum</taxon>
    </lineage>
</organism>
<dbReference type="SUPFAM" id="SSF48576">
    <property type="entry name" value="Terpenoid synthases"/>
    <property type="match status" value="1"/>
</dbReference>
<dbReference type="InterPro" id="IPR000092">
    <property type="entry name" value="Polyprenyl_synt"/>
</dbReference>
<dbReference type="STRING" id="97359.A0A550CIJ7"/>
<keyword evidence="13" id="KW-1185">Reference proteome</keyword>
<name>A0A550CIJ7_9AGAR</name>
<comment type="caution">
    <text evidence="12">The sequence shown here is derived from an EMBL/GenBank/DDBJ whole genome shotgun (WGS) entry which is preliminary data.</text>
</comment>
<evidence type="ECO:0000256" key="10">
    <source>
        <dbReference type="ARBA" id="ARBA00033096"/>
    </source>
</evidence>
<gene>
    <name evidence="12" type="ORF">BD626DRAFT_255771</name>
</gene>
<evidence type="ECO:0000256" key="11">
    <source>
        <dbReference type="RuleBase" id="RU004466"/>
    </source>
</evidence>
<evidence type="ECO:0000256" key="9">
    <source>
        <dbReference type="ARBA" id="ARBA00032873"/>
    </source>
</evidence>
<evidence type="ECO:0000313" key="12">
    <source>
        <dbReference type="EMBL" id="TRM64632.1"/>
    </source>
</evidence>